<dbReference type="AlphaFoldDB" id="A0A642VDW5"/>
<evidence type="ECO:0000256" key="1">
    <source>
        <dbReference type="ARBA" id="ARBA00004477"/>
    </source>
</evidence>
<keyword evidence="5 10" id="KW-0812">Transmembrane</keyword>
<feature type="transmembrane region" description="Helical" evidence="10">
    <location>
        <begin position="91"/>
        <end position="111"/>
    </location>
</feature>
<feature type="transmembrane region" description="Helical" evidence="10">
    <location>
        <begin position="346"/>
        <end position="362"/>
    </location>
</feature>
<dbReference type="UniPathway" id="UPA00196"/>
<comment type="subcellular location">
    <subcellularLocation>
        <location evidence="1">Endoplasmic reticulum membrane</location>
        <topology evidence="1">Multi-pass membrane protein</topology>
    </subcellularLocation>
</comment>
<feature type="chain" id="PRO_5024925808" description="GPI transamidase component GAB1" evidence="11">
    <location>
        <begin position="21"/>
        <end position="458"/>
    </location>
</feature>
<evidence type="ECO:0000256" key="4">
    <source>
        <dbReference type="ARBA" id="ARBA00022502"/>
    </source>
</evidence>
<feature type="transmembrane region" description="Helical" evidence="10">
    <location>
        <begin position="418"/>
        <end position="443"/>
    </location>
</feature>
<sequence>MEKRTIGVLLAGVIVRIVLFERFPELSHVLDGRVECSTPVSSFKRMKEGIYQHTHGADPYNGGVFHQSPLLLALFTTLHDVFGSEDSVSSYLYALVDLVVGVALVRIVTALKKQGHAMFDPATVAAIYLFNPFTLLSTLAKSTVAFSNATVAVAVVAATTHKPLQAMLVLALAAVLSGYPLYLLPALATLALKCTPPPNTASSSSEPRRATGVQGASPLQNPNPGVSLGARPQTPWARFARGVGHVFNEVSLGVWGWAYVRLGLVFALAGGLFLLLSYQTTGNWNFVSSVYGTILFFSDLTPNIGLWWYFFTEMFEFFRSFFMGVFQIYVAAFALPLAIRFKDNPLFALATMTGIATLLKSYPEVGDIGFYFTLLALCRPIFPLLKYGIPVTLALLYSAALAPTFYHLWIYLGSGNANFFYAITLVYALAMTIMLSDSVWAAIRLQYDGGKNPNLSQI</sequence>
<evidence type="ECO:0000256" key="11">
    <source>
        <dbReference type="SAM" id="SignalP"/>
    </source>
</evidence>
<evidence type="ECO:0000313" key="13">
    <source>
        <dbReference type="Proteomes" id="UP000761534"/>
    </source>
</evidence>
<dbReference type="Proteomes" id="UP000761534">
    <property type="component" value="Unassembled WGS sequence"/>
</dbReference>
<evidence type="ECO:0000256" key="9">
    <source>
        <dbReference type="SAM" id="MobiDB-lite"/>
    </source>
</evidence>
<comment type="caution">
    <text evidence="12">The sequence shown here is derived from an EMBL/GenBank/DDBJ whole genome shotgun (WGS) entry which is preliminary data.</text>
</comment>
<reference evidence="12" key="1">
    <citation type="journal article" date="2019" name="G3 (Bethesda)">
        <title>Genome Assemblies of Two Rare Opportunistic Yeast Pathogens: Diutina rugosa (syn. Candida rugosa) and Trichomonascus ciferrii (syn. Candida ciferrii).</title>
        <authorList>
            <person name="Mixao V."/>
            <person name="Saus E."/>
            <person name="Hansen A.P."/>
            <person name="Lass-Florl C."/>
            <person name="Gabaldon T."/>
        </authorList>
    </citation>
    <scope>NUCLEOTIDE SEQUENCE</scope>
    <source>
        <strain evidence="12">CBS 4856</strain>
    </source>
</reference>
<keyword evidence="6" id="KW-0256">Endoplasmic reticulum</keyword>
<feature type="signal peptide" evidence="11">
    <location>
        <begin position="1"/>
        <end position="20"/>
    </location>
</feature>
<gene>
    <name evidence="12" type="ORF">TRICI_000278</name>
</gene>
<dbReference type="Pfam" id="PF06728">
    <property type="entry name" value="PIG-U"/>
    <property type="match status" value="1"/>
</dbReference>
<feature type="transmembrane region" description="Helical" evidence="10">
    <location>
        <begin position="167"/>
        <end position="192"/>
    </location>
</feature>
<evidence type="ECO:0000256" key="7">
    <source>
        <dbReference type="ARBA" id="ARBA00022989"/>
    </source>
</evidence>
<name>A0A642VDW5_9ASCO</name>
<feature type="region of interest" description="Disordered" evidence="9">
    <location>
        <begin position="198"/>
        <end position="225"/>
    </location>
</feature>
<evidence type="ECO:0000256" key="6">
    <source>
        <dbReference type="ARBA" id="ARBA00022824"/>
    </source>
</evidence>
<dbReference type="GO" id="GO:0042765">
    <property type="term" value="C:GPI-anchor transamidase complex"/>
    <property type="evidence" value="ECO:0007669"/>
    <property type="project" value="InterPro"/>
</dbReference>
<dbReference type="PANTHER" id="PTHR13121">
    <property type="entry name" value="GPI TRANSAMIDASE COMPONENT PIG-U"/>
    <property type="match status" value="1"/>
</dbReference>
<dbReference type="GO" id="GO:0006506">
    <property type="term" value="P:GPI anchor biosynthetic process"/>
    <property type="evidence" value="ECO:0007669"/>
    <property type="project" value="UniProtKB-UniPathway"/>
</dbReference>
<feature type="transmembrane region" description="Helical" evidence="10">
    <location>
        <begin position="317"/>
        <end position="339"/>
    </location>
</feature>
<keyword evidence="4" id="KW-0337">GPI-anchor biosynthesis</keyword>
<evidence type="ECO:0000256" key="10">
    <source>
        <dbReference type="SAM" id="Phobius"/>
    </source>
</evidence>
<feature type="transmembrane region" description="Helical" evidence="10">
    <location>
        <begin position="258"/>
        <end position="278"/>
    </location>
</feature>
<evidence type="ECO:0000313" key="12">
    <source>
        <dbReference type="EMBL" id="KAA8917585.1"/>
    </source>
</evidence>
<dbReference type="OrthoDB" id="549017at2759"/>
<evidence type="ECO:0000256" key="3">
    <source>
        <dbReference type="ARBA" id="ARBA00010026"/>
    </source>
</evidence>
<accession>A0A642VDW5</accession>
<comment type="similarity">
    <text evidence="3">Belongs to the PIGU family.</text>
</comment>
<feature type="transmembrane region" description="Helical" evidence="10">
    <location>
        <begin position="290"/>
        <end position="311"/>
    </location>
</feature>
<proteinExistence type="inferred from homology"/>
<feature type="transmembrane region" description="Helical" evidence="10">
    <location>
        <begin position="118"/>
        <end position="136"/>
    </location>
</feature>
<dbReference type="GO" id="GO:0016255">
    <property type="term" value="P:attachment of GPI anchor to protein"/>
    <property type="evidence" value="ECO:0007669"/>
    <property type="project" value="InterPro"/>
</dbReference>
<keyword evidence="7 10" id="KW-1133">Transmembrane helix</keyword>
<dbReference type="PANTHER" id="PTHR13121:SF0">
    <property type="entry name" value="PHOSPHATIDYLINOSITOL GLYCAN ANCHOR BIOSYNTHESIS CLASS U PROTEIN"/>
    <property type="match status" value="1"/>
</dbReference>
<feature type="transmembrane region" description="Helical" evidence="10">
    <location>
        <begin position="392"/>
        <end position="412"/>
    </location>
</feature>
<keyword evidence="13" id="KW-1185">Reference proteome</keyword>
<dbReference type="InterPro" id="IPR009600">
    <property type="entry name" value="PIG-U"/>
</dbReference>
<comment type="pathway">
    <text evidence="2">Glycolipid biosynthesis; glycosylphosphatidylinositol-anchor biosynthesis.</text>
</comment>
<dbReference type="VEuPathDB" id="FungiDB:TRICI_000278"/>
<protein>
    <recommendedName>
        <fullName evidence="14">GPI transamidase component GAB1</fullName>
    </recommendedName>
</protein>
<evidence type="ECO:0000256" key="8">
    <source>
        <dbReference type="ARBA" id="ARBA00023136"/>
    </source>
</evidence>
<organism evidence="12 13">
    <name type="scientific">Trichomonascus ciferrii</name>
    <dbReference type="NCBI Taxonomy" id="44093"/>
    <lineage>
        <taxon>Eukaryota</taxon>
        <taxon>Fungi</taxon>
        <taxon>Dikarya</taxon>
        <taxon>Ascomycota</taxon>
        <taxon>Saccharomycotina</taxon>
        <taxon>Dipodascomycetes</taxon>
        <taxon>Dipodascales</taxon>
        <taxon>Trichomonascaceae</taxon>
        <taxon>Trichomonascus</taxon>
        <taxon>Trichomonascus ciferrii complex</taxon>
    </lineage>
</organism>
<evidence type="ECO:0000256" key="5">
    <source>
        <dbReference type="ARBA" id="ARBA00022692"/>
    </source>
</evidence>
<keyword evidence="8 10" id="KW-0472">Membrane</keyword>
<evidence type="ECO:0008006" key="14">
    <source>
        <dbReference type="Google" id="ProtNLM"/>
    </source>
</evidence>
<keyword evidence="11" id="KW-0732">Signal</keyword>
<evidence type="ECO:0000256" key="2">
    <source>
        <dbReference type="ARBA" id="ARBA00004687"/>
    </source>
</evidence>
<dbReference type="EMBL" id="SWFS01000026">
    <property type="protein sequence ID" value="KAA8917585.1"/>
    <property type="molecule type" value="Genomic_DNA"/>
</dbReference>